<evidence type="ECO:0000313" key="6">
    <source>
        <dbReference type="Proteomes" id="UP000036938"/>
    </source>
</evidence>
<gene>
    <name evidence="5" type="ORF">ATO11_03340</name>
</gene>
<dbReference type="SUPFAM" id="SSF53223">
    <property type="entry name" value="Aminoacid dehydrogenase-like, N-terminal domain"/>
    <property type="match status" value="1"/>
</dbReference>
<dbReference type="OrthoDB" id="9792692at2"/>
<dbReference type="InterPro" id="IPR036291">
    <property type="entry name" value="NAD(P)-bd_dom_sf"/>
</dbReference>
<dbReference type="GO" id="GO:0009423">
    <property type="term" value="P:chorismate biosynthetic process"/>
    <property type="evidence" value="ECO:0007669"/>
    <property type="project" value="TreeGrafter"/>
</dbReference>
<dbReference type="GO" id="GO:0019632">
    <property type="term" value="P:shikimate metabolic process"/>
    <property type="evidence" value="ECO:0007669"/>
    <property type="project" value="TreeGrafter"/>
</dbReference>
<dbReference type="Gene3D" id="3.40.50.10860">
    <property type="entry name" value="Leucine Dehydrogenase, chain A, domain 1"/>
    <property type="match status" value="1"/>
</dbReference>
<dbReference type="CDD" id="cd01065">
    <property type="entry name" value="NAD_bind_Shikimate_DH"/>
    <property type="match status" value="1"/>
</dbReference>
<dbReference type="PANTHER" id="PTHR21089:SF1">
    <property type="entry name" value="BIFUNCTIONAL 3-DEHYDROQUINATE DEHYDRATASE_SHIKIMATE DEHYDROGENASE, CHLOROPLASTIC"/>
    <property type="match status" value="1"/>
</dbReference>
<keyword evidence="3" id="KW-0057">Aromatic amino acid biosynthesis</keyword>
<dbReference type="InterPro" id="IPR022893">
    <property type="entry name" value="Shikimate_DH_fam"/>
</dbReference>
<protein>
    <recommendedName>
        <fullName evidence="4">Shikimate dehydrogenase substrate binding N-terminal domain-containing protein</fullName>
    </recommendedName>
</protein>
<dbReference type="RefSeq" id="WP_050529364.1">
    <property type="nucleotide sequence ID" value="NZ_AQQZ01000001.1"/>
</dbReference>
<dbReference type="EMBL" id="AQQZ01000001">
    <property type="protein sequence ID" value="KNG95625.1"/>
    <property type="molecule type" value="Genomic_DNA"/>
</dbReference>
<dbReference type="Gene3D" id="3.40.50.720">
    <property type="entry name" value="NAD(P)-binding Rossmann-like Domain"/>
    <property type="match status" value="1"/>
</dbReference>
<proteinExistence type="predicted"/>
<accession>A0A0L1JV49</accession>
<evidence type="ECO:0000259" key="4">
    <source>
        <dbReference type="Pfam" id="PF08501"/>
    </source>
</evidence>
<dbReference type="InterPro" id="IPR046346">
    <property type="entry name" value="Aminoacid_DH-like_N_sf"/>
</dbReference>
<dbReference type="Proteomes" id="UP000036938">
    <property type="component" value="Unassembled WGS sequence"/>
</dbReference>
<sequence>MPTLRGGLIGAHISRTRLPAALEIMCAASGWTLDWQLIDTAEDPSFDFDATIAQARMDGWTGMTVTHPWKTHARALAGDGMAPEVAHLGASNTLVFGGTLTGHNTDYTGFLAALDEAGIGEIRDVTVMGAGGVAEAVVPALVERQKAGARIGVFDIDPNRAEALARRAGATVLKKGDLTQARNRDHGLVNCTPLGMADYPGDAFDWLTPTNDPPKWAFDAVYTPVWTPFLSAARAAGLQTITGFDLFRHMAIRTFRAYTGVALDPSAILPQLARLEPR</sequence>
<name>A0A0L1JV49_9RHOB</name>
<evidence type="ECO:0000256" key="3">
    <source>
        <dbReference type="ARBA" id="ARBA00023141"/>
    </source>
</evidence>
<dbReference type="GO" id="GO:0004764">
    <property type="term" value="F:shikimate 3-dehydrogenase (NADP+) activity"/>
    <property type="evidence" value="ECO:0007669"/>
    <property type="project" value="InterPro"/>
</dbReference>
<dbReference type="GO" id="GO:0005829">
    <property type="term" value="C:cytosol"/>
    <property type="evidence" value="ECO:0007669"/>
    <property type="project" value="TreeGrafter"/>
</dbReference>
<dbReference type="AlphaFoldDB" id="A0A0L1JV49"/>
<keyword evidence="6" id="KW-1185">Reference proteome</keyword>
<evidence type="ECO:0000256" key="2">
    <source>
        <dbReference type="ARBA" id="ARBA00023002"/>
    </source>
</evidence>
<evidence type="ECO:0000256" key="1">
    <source>
        <dbReference type="ARBA" id="ARBA00004871"/>
    </source>
</evidence>
<dbReference type="InterPro" id="IPR013708">
    <property type="entry name" value="Shikimate_DH-bd_N"/>
</dbReference>
<dbReference type="GO" id="GO:0050661">
    <property type="term" value="F:NADP binding"/>
    <property type="evidence" value="ECO:0007669"/>
    <property type="project" value="TreeGrafter"/>
</dbReference>
<dbReference type="Pfam" id="PF08501">
    <property type="entry name" value="Shikimate_dh_N"/>
    <property type="match status" value="1"/>
</dbReference>
<comment type="pathway">
    <text evidence="1">Metabolic intermediate biosynthesis; chorismate biosynthesis; chorismate from D-erythrose 4-phosphate and phosphoenolpyruvate: step 4/7.</text>
</comment>
<keyword evidence="2" id="KW-0560">Oxidoreductase</keyword>
<dbReference type="GO" id="GO:0009073">
    <property type="term" value="P:aromatic amino acid family biosynthetic process"/>
    <property type="evidence" value="ECO:0007669"/>
    <property type="project" value="UniProtKB-KW"/>
</dbReference>
<dbReference type="PANTHER" id="PTHR21089">
    <property type="entry name" value="SHIKIMATE DEHYDROGENASE"/>
    <property type="match status" value="1"/>
</dbReference>
<reference evidence="5 6" key="1">
    <citation type="journal article" date="2015" name="Int. J. Syst. Evol. Microbiol.">
        <title>Aestuariivita atlantica sp. nov., isolated from deep sea sediment of the Atlantic Ocean.</title>
        <authorList>
            <person name="Li G."/>
            <person name="Lai Q."/>
            <person name="Du Y."/>
            <person name="Liu X."/>
            <person name="Sun F."/>
            <person name="Shao Z."/>
        </authorList>
    </citation>
    <scope>NUCLEOTIDE SEQUENCE [LARGE SCALE GENOMIC DNA]</scope>
    <source>
        <strain evidence="5 6">22II-S11-z3</strain>
    </source>
</reference>
<feature type="domain" description="Shikimate dehydrogenase substrate binding N-terminal" evidence="4">
    <location>
        <begin position="8"/>
        <end position="94"/>
    </location>
</feature>
<comment type="caution">
    <text evidence="5">The sequence shown here is derived from an EMBL/GenBank/DDBJ whole genome shotgun (WGS) entry which is preliminary data.</text>
</comment>
<organism evidence="5 6">
    <name type="scientific">Pseudaestuariivita atlantica</name>
    <dbReference type="NCBI Taxonomy" id="1317121"/>
    <lineage>
        <taxon>Bacteria</taxon>
        <taxon>Pseudomonadati</taxon>
        <taxon>Pseudomonadota</taxon>
        <taxon>Alphaproteobacteria</taxon>
        <taxon>Rhodobacterales</taxon>
        <taxon>Paracoccaceae</taxon>
        <taxon>Pseudaestuariivita</taxon>
    </lineage>
</organism>
<evidence type="ECO:0000313" key="5">
    <source>
        <dbReference type="EMBL" id="KNG95625.1"/>
    </source>
</evidence>
<dbReference type="SUPFAM" id="SSF51735">
    <property type="entry name" value="NAD(P)-binding Rossmann-fold domains"/>
    <property type="match status" value="1"/>
</dbReference>
<dbReference type="STRING" id="1317121.ATO11_03340"/>
<keyword evidence="3" id="KW-0028">Amino-acid biosynthesis</keyword>